<name>A0A2P2JX11_RHIMU</name>
<organism evidence="1">
    <name type="scientific">Rhizophora mucronata</name>
    <name type="common">Asiatic mangrove</name>
    <dbReference type="NCBI Taxonomy" id="61149"/>
    <lineage>
        <taxon>Eukaryota</taxon>
        <taxon>Viridiplantae</taxon>
        <taxon>Streptophyta</taxon>
        <taxon>Embryophyta</taxon>
        <taxon>Tracheophyta</taxon>
        <taxon>Spermatophyta</taxon>
        <taxon>Magnoliopsida</taxon>
        <taxon>eudicotyledons</taxon>
        <taxon>Gunneridae</taxon>
        <taxon>Pentapetalae</taxon>
        <taxon>rosids</taxon>
        <taxon>fabids</taxon>
        <taxon>Malpighiales</taxon>
        <taxon>Rhizophoraceae</taxon>
        <taxon>Rhizophora</taxon>
    </lineage>
</organism>
<reference evidence="1" key="1">
    <citation type="submission" date="2018-02" db="EMBL/GenBank/DDBJ databases">
        <title>Rhizophora mucronata_Transcriptome.</title>
        <authorList>
            <person name="Meera S.P."/>
            <person name="Sreeshan A."/>
            <person name="Augustine A."/>
        </authorList>
    </citation>
    <scope>NUCLEOTIDE SEQUENCE</scope>
    <source>
        <tissue evidence="1">Leaf</tissue>
    </source>
</reference>
<sequence length="66" mass="8026">MIRNLPNFADILESNRKRARNCTPEQGSLRPSILRHCRRSIYTKPQQQFQLLNRKLNLFYCFRARF</sequence>
<protein>
    <submittedName>
        <fullName evidence="1">Uncharacterized protein</fullName>
    </submittedName>
</protein>
<evidence type="ECO:0000313" key="1">
    <source>
        <dbReference type="EMBL" id="MBW98017.1"/>
    </source>
</evidence>
<accession>A0A2P2JX11</accession>
<dbReference type="AlphaFoldDB" id="A0A2P2JX11"/>
<proteinExistence type="predicted"/>
<dbReference type="EMBL" id="GGEC01017534">
    <property type="protein sequence ID" value="MBW98017.1"/>
    <property type="molecule type" value="Transcribed_RNA"/>
</dbReference>